<keyword evidence="3" id="KW-1185">Reference proteome</keyword>
<dbReference type="EMBL" id="CP035758">
    <property type="protein sequence ID" value="QBD75630.1"/>
    <property type="molecule type" value="Genomic_DNA"/>
</dbReference>
<gene>
    <name evidence="2" type="ORF">EPA93_06270</name>
</gene>
<keyword evidence="1" id="KW-1133">Transmembrane helix</keyword>
<sequence>MWLKVSMSLRIILNETHKRLLLLWDYKFDTLMQALIISLIFLGAIFFLGKERIDQQQLPGQFLGYVIWVYARMATKNLSDDIIAEAQAGTLEQMYMSPVRPELLLVGRMIAFTISTTLVICLIACVLVIPLHIDIPLRWGVFRSCW</sequence>
<dbReference type="KEGG" id="kbs:EPA93_06270"/>
<proteinExistence type="predicted"/>
<feature type="transmembrane region" description="Helical" evidence="1">
    <location>
        <begin position="30"/>
        <end position="49"/>
    </location>
</feature>
<evidence type="ECO:0000313" key="2">
    <source>
        <dbReference type="EMBL" id="QBD75630.1"/>
    </source>
</evidence>
<reference evidence="2 3" key="1">
    <citation type="submission" date="2019-01" db="EMBL/GenBank/DDBJ databases">
        <title>Ktedonosporobacter rubrisoli SCAWS-G2.</title>
        <authorList>
            <person name="Huang Y."/>
            <person name="Yan B."/>
        </authorList>
    </citation>
    <scope>NUCLEOTIDE SEQUENCE [LARGE SCALE GENOMIC DNA]</scope>
    <source>
        <strain evidence="2 3">SCAWS-G2</strain>
    </source>
</reference>
<accession>A0A4P6JKV3</accession>
<dbReference type="RefSeq" id="WP_129886228.1">
    <property type="nucleotide sequence ID" value="NZ_CP035758.1"/>
</dbReference>
<keyword evidence="1" id="KW-0812">Transmembrane</keyword>
<evidence type="ECO:0008006" key="4">
    <source>
        <dbReference type="Google" id="ProtNLM"/>
    </source>
</evidence>
<name>A0A4P6JKV3_KTERU</name>
<dbReference type="Proteomes" id="UP000290365">
    <property type="component" value="Chromosome"/>
</dbReference>
<organism evidence="2 3">
    <name type="scientific">Ktedonosporobacter rubrisoli</name>
    <dbReference type="NCBI Taxonomy" id="2509675"/>
    <lineage>
        <taxon>Bacteria</taxon>
        <taxon>Bacillati</taxon>
        <taxon>Chloroflexota</taxon>
        <taxon>Ktedonobacteria</taxon>
        <taxon>Ktedonobacterales</taxon>
        <taxon>Ktedonosporobacteraceae</taxon>
        <taxon>Ktedonosporobacter</taxon>
    </lineage>
</organism>
<dbReference type="AlphaFoldDB" id="A0A4P6JKV3"/>
<feature type="transmembrane region" description="Helical" evidence="1">
    <location>
        <begin position="103"/>
        <end position="129"/>
    </location>
</feature>
<protein>
    <recommendedName>
        <fullName evidence="4">ABC transporter permease</fullName>
    </recommendedName>
</protein>
<keyword evidence="1" id="KW-0472">Membrane</keyword>
<evidence type="ECO:0000256" key="1">
    <source>
        <dbReference type="SAM" id="Phobius"/>
    </source>
</evidence>
<evidence type="ECO:0000313" key="3">
    <source>
        <dbReference type="Proteomes" id="UP000290365"/>
    </source>
</evidence>
<dbReference type="OrthoDB" id="9815972at2"/>